<evidence type="ECO:0000313" key="2">
    <source>
        <dbReference type="EMBL" id="GFA45249.1"/>
    </source>
</evidence>
<dbReference type="AlphaFoldDB" id="A0A699JM18"/>
<dbReference type="InterPro" id="IPR000375">
    <property type="entry name" value="Dynamin_stalk"/>
</dbReference>
<dbReference type="GO" id="GO:0005737">
    <property type="term" value="C:cytoplasm"/>
    <property type="evidence" value="ECO:0007669"/>
    <property type="project" value="TreeGrafter"/>
</dbReference>
<sequence length="353" mass="40242">LFETHSLLSKIDKSMVGIPVLAYKLAYIQSRIISKCLPNIVQNIKEKLNLYVLDLNKLPHHAATTTEAMAVFMQIIGSSKDSLRKLLISGEFDEYVDDLGMHSTARLSSMLNEFYNELQNTSKIHFLENFLVDEILGLEEASGIWLPNFIPRSTVQSLMRKKMHSISQIPVSFIEKAWDHIELVLVRVLASNCEHYPQLLSAIKRSAQNIIIPTKNRFKERVMEIVEMETLSDYSCDPEFLASWAKSSESLFHIMKKANWPLKLEIKGYGVTETGHLRAFCEVDSAKLDQAFNLKMRMAAYWNIVGVGGIEQMLEEPPSIATKRERLKKSIEMLMNSNAVIERVIDMIAFLGD</sequence>
<reference evidence="2" key="1">
    <citation type="journal article" date="2019" name="Sci. Rep.">
        <title>Draft genome of Tanacetum cinerariifolium, the natural source of mosquito coil.</title>
        <authorList>
            <person name="Yamashiro T."/>
            <person name="Shiraishi A."/>
            <person name="Satake H."/>
            <person name="Nakayama K."/>
        </authorList>
    </citation>
    <scope>NUCLEOTIDE SEQUENCE</scope>
</reference>
<gene>
    <name evidence="2" type="ORF">Tci_617221</name>
</gene>
<evidence type="ECO:0000259" key="1">
    <source>
        <dbReference type="Pfam" id="PF01031"/>
    </source>
</evidence>
<accession>A0A699JM18</accession>
<dbReference type="Pfam" id="PF01031">
    <property type="entry name" value="Dynamin_M"/>
    <property type="match status" value="1"/>
</dbReference>
<dbReference type="GO" id="GO:0008017">
    <property type="term" value="F:microtubule binding"/>
    <property type="evidence" value="ECO:0007669"/>
    <property type="project" value="TreeGrafter"/>
</dbReference>
<dbReference type="InterPro" id="IPR022812">
    <property type="entry name" value="Dynamin"/>
</dbReference>
<proteinExistence type="predicted"/>
<dbReference type="GO" id="GO:0016020">
    <property type="term" value="C:membrane"/>
    <property type="evidence" value="ECO:0007669"/>
    <property type="project" value="TreeGrafter"/>
</dbReference>
<dbReference type="EMBL" id="BKCJ010426577">
    <property type="protein sequence ID" value="GFA45249.1"/>
    <property type="molecule type" value="Genomic_DNA"/>
</dbReference>
<comment type="caution">
    <text evidence="2">The sequence shown here is derived from an EMBL/GenBank/DDBJ whole genome shotgun (WGS) entry which is preliminary data.</text>
</comment>
<protein>
    <submittedName>
        <fullName evidence="2">Dynamin-related protein 4C-like</fullName>
    </submittedName>
</protein>
<dbReference type="Gene3D" id="1.20.120.1240">
    <property type="entry name" value="Dynamin, middle domain"/>
    <property type="match status" value="1"/>
</dbReference>
<feature type="domain" description="Dynamin stalk" evidence="1">
    <location>
        <begin position="1"/>
        <end position="248"/>
    </location>
</feature>
<dbReference type="PANTHER" id="PTHR11566">
    <property type="entry name" value="DYNAMIN"/>
    <property type="match status" value="1"/>
</dbReference>
<dbReference type="GO" id="GO:0005874">
    <property type="term" value="C:microtubule"/>
    <property type="evidence" value="ECO:0007669"/>
    <property type="project" value="TreeGrafter"/>
</dbReference>
<dbReference type="GO" id="GO:0003924">
    <property type="term" value="F:GTPase activity"/>
    <property type="evidence" value="ECO:0007669"/>
    <property type="project" value="TreeGrafter"/>
</dbReference>
<feature type="non-terminal residue" evidence="2">
    <location>
        <position position="1"/>
    </location>
</feature>
<organism evidence="2">
    <name type="scientific">Tanacetum cinerariifolium</name>
    <name type="common">Dalmatian daisy</name>
    <name type="synonym">Chrysanthemum cinerariifolium</name>
    <dbReference type="NCBI Taxonomy" id="118510"/>
    <lineage>
        <taxon>Eukaryota</taxon>
        <taxon>Viridiplantae</taxon>
        <taxon>Streptophyta</taxon>
        <taxon>Embryophyta</taxon>
        <taxon>Tracheophyta</taxon>
        <taxon>Spermatophyta</taxon>
        <taxon>Magnoliopsida</taxon>
        <taxon>eudicotyledons</taxon>
        <taxon>Gunneridae</taxon>
        <taxon>Pentapetalae</taxon>
        <taxon>asterids</taxon>
        <taxon>campanulids</taxon>
        <taxon>Asterales</taxon>
        <taxon>Asteraceae</taxon>
        <taxon>Asteroideae</taxon>
        <taxon>Anthemideae</taxon>
        <taxon>Anthemidinae</taxon>
        <taxon>Tanacetum</taxon>
    </lineage>
</organism>
<name>A0A699JM18_TANCI</name>
<dbReference type="PANTHER" id="PTHR11566:SF173">
    <property type="entry name" value="DYNAMIN-RELATED PROTEIN 4C"/>
    <property type="match status" value="1"/>
</dbReference>